<gene>
    <name evidence="8" type="ORF">GCM10022268_16260</name>
</gene>
<feature type="transmembrane region" description="Helical" evidence="7">
    <location>
        <begin position="432"/>
        <end position="456"/>
    </location>
</feature>
<organism evidence="8 9">
    <name type="scientific">Sphingomonas cynarae</name>
    <dbReference type="NCBI Taxonomy" id="930197"/>
    <lineage>
        <taxon>Bacteria</taxon>
        <taxon>Pseudomonadati</taxon>
        <taxon>Pseudomonadota</taxon>
        <taxon>Alphaproteobacteria</taxon>
        <taxon>Sphingomonadales</taxon>
        <taxon>Sphingomonadaceae</taxon>
        <taxon>Sphingomonas</taxon>
    </lineage>
</organism>
<dbReference type="Proteomes" id="UP001500523">
    <property type="component" value="Unassembled WGS sequence"/>
</dbReference>
<feature type="transmembrane region" description="Helical" evidence="7">
    <location>
        <begin position="58"/>
        <end position="83"/>
    </location>
</feature>
<proteinExistence type="inferred from homology"/>
<keyword evidence="9" id="KW-1185">Reference proteome</keyword>
<keyword evidence="6 7" id="KW-0472">Membrane</keyword>
<reference evidence="9" key="1">
    <citation type="journal article" date="2019" name="Int. J. Syst. Evol. Microbiol.">
        <title>The Global Catalogue of Microorganisms (GCM) 10K type strain sequencing project: providing services to taxonomists for standard genome sequencing and annotation.</title>
        <authorList>
            <consortium name="The Broad Institute Genomics Platform"/>
            <consortium name="The Broad Institute Genome Sequencing Center for Infectious Disease"/>
            <person name="Wu L."/>
            <person name="Ma J."/>
        </authorList>
    </citation>
    <scope>NUCLEOTIDE SEQUENCE [LARGE SCALE GENOMIC DNA]</scope>
    <source>
        <strain evidence="9">JCM 17498</strain>
    </source>
</reference>
<dbReference type="Pfam" id="PF13440">
    <property type="entry name" value="Polysacc_synt_3"/>
    <property type="match status" value="1"/>
</dbReference>
<feature type="transmembrane region" description="Helical" evidence="7">
    <location>
        <begin position="129"/>
        <end position="153"/>
    </location>
</feature>
<feature type="transmembrane region" description="Helical" evidence="7">
    <location>
        <begin position="229"/>
        <end position="246"/>
    </location>
</feature>
<dbReference type="InterPro" id="IPR050833">
    <property type="entry name" value="Poly_Biosynth_Transport"/>
</dbReference>
<evidence type="ECO:0000313" key="8">
    <source>
        <dbReference type="EMBL" id="GAA3707633.1"/>
    </source>
</evidence>
<evidence type="ECO:0000256" key="6">
    <source>
        <dbReference type="ARBA" id="ARBA00023136"/>
    </source>
</evidence>
<feature type="transmembrane region" description="Helical" evidence="7">
    <location>
        <begin position="190"/>
        <end position="209"/>
    </location>
</feature>
<feature type="transmembrane region" description="Helical" evidence="7">
    <location>
        <begin position="261"/>
        <end position="286"/>
    </location>
</feature>
<feature type="transmembrane region" description="Helical" evidence="7">
    <location>
        <begin position="313"/>
        <end position="334"/>
    </location>
</feature>
<dbReference type="EMBL" id="BAABBF010000003">
    <property type="protein sequence ID" value="GAA3707633.1"/>
    <property type="molecule type" value="Genomic_DNA"/>
</dbReference>
<evidence type="ECO:0000256" key="7">
    <source>
        <dbReference type="SAM" id="Phobius"/>
    </source>
</evidence>
<dbReference type="PANTHER" id="PTHR30250:SF10">
    <property type="entry name" value="LIPOPOLYSACCHARIDE BIOSYNTHESIS PROTEIN WZXC"/>
    <property type="match status" value="1"/>
</dbReference>
<feature type="transmembrane region" description="Helical" evidence="7">
    <location>
        <begin position="399"/>
        <end position="420"/>
    </location>
</feature>
<evidence type="ECO:0008006" key="10">
    <source>
        <dbReference type="Google" id="ProtNLM"/>
    </source>
</evidence>
<evidence type="ECO:0000256" key="1">
    <source>
        <dbReference type="ARBA" id="ARBA00004651"/>
    </source>
</evidence>
<comment type="subcellular location">
    <subcellularLocation>
        <location evidence="1">Cell membrane</location>
        <topology evidence="1">Multi-pass membrane protein</topology>
    </subcellularLocation>
</comment>
<keyword evidence="4 7" id="KW-0812">Transmembrane</keyword>
<feature type="transmembrane region" description="Helical" evidence="7">
    <location>
        <begin position="103"/>
        <end position="123"/>
    </location>
</feature>
<comment type="caution">
    <text evidence="8">The sequence shown here is derived from an EMBL/GenBank/DDBJ whole genome shotgun (WGS) entry which is preliminary data.</text>
</comment>
<feature type="transmembrane region" description="Helical" evidence="7">
    <location>
        <begin position="373"/>
        <end position="393"/>
    </location>
</feature>
<feature type="transmembrane region" description="Helical" evidence="7">
    <location>
        <begin position="165"/>
        <end position="184"/>
    </location>
</feature>
<name>A0ABP7DQC1_9SPHN</name>
<keyword evidence="5 7" id="KW-1133">Transmembrane helix</keyword>
<evidence type="ECO:0000256" key="3">
    <source>
        <dbReference type="ARBA" id="ARBA00022475"/>
    </source>
</evidence>
<evidence type="ECO:0000256" key="5">
    <source>
        <dbReference type="ARBA" id="ARBA00022989"/>
    </source>
</evidence>
<feature type="transmembrane region" description="Helical" evidence="7">
    <location>
        <begin position="340"/>
        <end position="361"/>
    </location>
</feature>
<evidence type="ECO:0000313" key="9">
    <source>
        <dbReference type="Proteomes" id="UP001500523"/>
    </source>
</evidence>
<keyword evidence="3" id="KW-1003">Cell membrane</keyword>
<feature type="transmembrane region" description="Helical" evidence="7">
    <location>
        <begin position="30"/>
        <end position="52"/>
    </location>
</feature>
<sequence length="459" mass="50204">MPIRILPNPLMSPAAAFRAVRRGVTSDTSVVVGVMLLQNVLRIVSSVILTRLLNAEAFAIVGIITSVMVTFALISDVGIIAFIVRHEKGIDRDFRDEVWTLKLVRGIALSILVAILAGPIAQFMEKPELQWPIAVAGLTSLIDGLGSMAPFNALRARRVKMMSSIDVGSQIVGLVISIICALIFRSFWAIILSTLLGQLLSVGVSYWLYPDSSQRFRFSKARAAELWQFSRFITGSTMLTLLITQGDKLVLARAFPLDMMGIYIIAAGLAVAPIGLVTAYAGRVLYPLYAEIFRESPEALRTKFYSVRMPQTLFYMFAAGGFIGCAHLVITLLYDPRYAGAAMYLQILSISTFFAAGNYAANEVMIAIGNTRFTFVTNLARLGYLAIVGWIAWSQLGPVGIVWAVGTVEFAAQVIAWIALRRHGFLNVSRELLFILVGLTGIAIGYSGEQAIMALFNIR</sequence>
<protein>
    <recommendedName>
        <fullName evidence="10">Polysaccharide biosynthesis protein</fullName>
    </recommendedName>
</protein>
<comment type="similarity">
    <text evidence="2">Belongs to the polysaccharide synthase family.</text>
</comment>
<accession>A0ABP7DQC1</accession>
<dbReference type="PANTHER" id="PTHR30250">
    <property type="entry name" value="PST FAMILY PREDICTED COLANIC ACID TRANSPORTER"/>
    <property type="match status" value="1"/>
</dbReference>
<evidence type="ECO:0000256" key="2">
    <source>
        <dbReference type="ARBA" id="ARBA00007430"/>
    </source>
</evidence>
<evidence type="ECO:0000256" key="4">
    <source>
        <dbReference type="ARBA" id="ARBA00022692"/>
    </source>
</evidence>